<evidence type="ECO:0000256" key="1">
    <source>
        <dbReference type="ARBA" id="ARBA00022679"/>
    </source>
</evidence>
<dbReference type="OrthoDB" id="9806653at2"/>
<evidence type="ECO:0000313" key="4">
    <source>
        <dbReference type="EMBL" id="TFB32479.1"/>
    </source>
</evidence>
<dbReference type="SUPFAM" id="SSF53756">
    <property type="entry name" value="UDP-Glycosyltransferase/glycogen phosphorylase"/>
    <property type="match status" value="1"/>
</dbReference>
<evidence type="ECO:0000313" key="5">
    <source>
        <dbReference type="Proteomes" id="UP000273898"/>
    </source>
</evidence>
<reference evidence="4 6" key="2">
    <citation type="submission" date="2019-03" db="EMBL/GenBank/DDBJ databases">
        <authorList>
            <person name="He R.-H."/>
        </authorList>
    </citation>
    <scope>NUCLEOTIDE SEQUENCE [LARGE SCALE GENOMIC DNA]</scope>
    <source>
        <strain evidence="4 6">DSM 19624</strain>
    </source>
</reference>
<dbReference type="Proteomes" id="UP000297429">
    <property type="component" value="Unassembled WGS sequence"/>
</dbReference>
<dbReference type="Proteomes" id="UP000273898">
    <property type="component" value="Unassembled WGS sequence"/>
</dbReference>
<dbReference type="Gene3D" id="3.40.50.2000">
    <property type="entry name" value="Glycogen Phosphorylase B"/>
    <property type="match status" value="2"/>
</dbReference>
<evidence type="ECO:0000313" key="6">
    <source>
        <dbReference type="Proteomes" id="UP000297429"/>
    </source>
</evidence>
<dbReference type="RefSeq" id="WP_121286091.1">
    <property type="nucleotide sequence ID" value="NZ_RCCK01000013.1"/>
</dbReference>
<dbReference type="EMBL" id="SOPX01000001">
    <property type="protein sequence ID" value="TFB32479.1"/>
    <property type="molecule type" value="Genomic_DNA"/>
</dbReference>
<name>A0A497XVZ2_9SPHI</name>
<keyword evidence="6" id="KW-1185">Reference proteome</keyword>
<dbReference type="InterPro" id="IPR001296">
    <property type="entry name" value="Glyco_trans_1"/>
</dbReference>
<feature type="domain" description="Glycosyl transferase family 1" evidence="2">
    <location>
        <begin position="192"/>
        <end position="348"/>
    </location>
</feature>
<accession>A0A497XVZ2</accession>
<evidence type="ECO:0000259" key="2">
    <source>
        <dbReference type="Pfam" id="PF00534"/>
    </source>
</evidence>
<dbReference type="CDD" id="cd03801">
    <property type="entry name" value="GT4_PimA-like"/>
    <property type="match status" value="1"/>
</dbReference>
<dbReference type="AlphaFoldDB" id="A0A497XVZ2"/>
<proteinExistence type="predicted"/>
<sequence>MKILFLSNCPLIESQGSGYVIVNTAKSLSALGHKVDMVPPEELIILPKLSGTANLYRMALGMGIWVVKNRKKLKQYDGIFLYGGESYLALYLIRSFLKLKAAIILHSNGLEIHVEKKIKEFKSYLKHTEKKWYHFNTAFLFQYCYLNVDAILTLSRYDADFAKKSLNLPAKKVFYIEPALPDLFFEVEPNIAREQIITFCGSWIDRKGIDAMIQAMPKILRKYKQFKFRIIGAGYEFKVDEVFPEDMLQNIELIPFVEHKKDLIVHYNQSLIFIHPSVCESFGLTVAEAMFCGCAVITGATGIAYDLIDGVEAIVLDQPNAENLYNSLDHLINNDLLIEKLTINGKKRVQQLNWKAFENQLNQVLVSNNLT</sequence>
<dbReference type="EMBL" id="RCCK01000013">
    <property type="protein sequence ID" value="RLJ73915.1"/>
    <property type="molecule type" value="Genomic_DNA"/>
</dbReference>
<dbReference type="Pfam" id="PF00534">
    <property type="entry name" value="Glycos_transf_1"/>
    <property type="match status" value="1"/>
</dbReference>
<reference evidence="3 5" key="1">
    <citation type="submission" date="2018-10" db="EMBL/GenBank/DDBJ databases">
        <title>Genomic Encyclopedia of Archaeal and Bacterial Type Strains, Phase II (KMG-II): from individual species to whole genera.</title>
        <authorList>
            <person name="Goeker M."/>
        </authorList>
    </citation>
    <scope>NUCLEOTIDE SEQUENCE [LARGE SCALE GENOMIC DNA]</scope>
    <source>
        <strain evidence="3 5">DSM 19624</strain>
    </source>
</reference>
<organism evidence="3 5">
    <name type="scientific">Pedobacter alluvionis</name>
    <dbReference type="NCBI Taxonomy" id="475253"/>
    <lineage>
        <taxon>Bacteria</taxon>
        <taxon>Pseudomonadati</taxon>
        <taxon>Bacteroidota</taxon>
        <taxon>Sphingobacteriia</taxon>
        <taxon>Sphingobacteriales</taxon>
        <taxon>Sphingobacteriaceae</taxon>
        <taxon>Pedobacter</taxon>
    </lineage>
</organism>
<dbReference type="PANTHER" id="PTHR46401">
    <property type="entry name" value="GLYCOSYLTRANSFERASE WBBK-RELATED"/>
    <property type="match status" value="1"/>
</dbReference>
<dbReference type="GO" id="GO:0009103">
    <property type="term" value="P:lipopolysaccharide biosynthetic process"/>
    <property type="evidence" value="ECO:0007669"/>
    <property type="project" value="TreeGrafter"/>
</dbReference>
<evidence type="ECO:0000313" key="3">
    <source>
        <dbReference type="EMBL" id="RLJ73915.1"/>
    </source>
</evidence>
<dbReference type="GO" id="GO:0016757">
    <property type="term" value="F:glycosyltransferase activity"/>
    <property type="evidence" value="ECO:0007669"/>
    <property type="project" value="InterPro"/>
</dbReference>
<comment type="caution">
    <text evidence="3">The sequence shown here is derived from an EMBL/GenBank/DDBJ whole genome shotgun (WGS) entry which is preliminary data.</text>
</comment>
<keyword evidence="1 3" id="KW-0808">Transferase</keyword>
<protein>
    <submittedName>
        <fullName evidence="3 4">Glycosyltransferase</fullName>
    </submittedName>
</protein>
<dbReference type="PANTHER" id="PTHR46401:SF2">
    <property type="entry name" value="GLYCOSYLTRANSFERASE WBBK-RELATED"/>
    <property type="match status" value="1"/>
</dbReference>
<gene>
    <name evidence="3" type="ORF">BCL90_4082</name>
    <name evidence="4" type="ORF">E3V97_00125</name>
</gene>